<feature type="DNA-binding region" description="Fork-head" evidence="3">
    <location>
        <begin position="65"/>
        <end position="159"/>
    </location>
</feature>
<dbReference type="InterPro" id="IPR036388">
    <property type="entry name" value="WH-like_DNA-bd_sf"/>
</dbReference>
<evidence type="ECO:0000256" key="3">
    <source>
        <dbReference type="PROSITE-ProRule" id="PRU00089"/>
    </source>
</evidence>
<feature type="compositionally biased region" description="Basic and acidic residues" evidence="4">
    <location>
        <begin position="378"/>
        <end position="399"/>
    </location>
</feature>
<dbReference type="CDD" id="cd20027">
    <property type="entry name" value="FH_FOXL1"/>
    <property type="match status" value="1"/>
</dbReference>
<dbReference type="PROSITE" id="PS00657">
    <property type="entry name" value="FORK_HEAD_1"/>
    <property type="match status" value="1"/>
</dbReference>
<dbReference type="GO" id="GO:0003677">
    <property type="term" value="F:DNA binding"/>
    <property type="evidence" value="ECO:0007669"/>
    <property type="project" value="UniProtKB-UniRule"/>
</dbReference>
<proteinExistence type="predicted"/>
<feature type="compositionally biased region" description="Acidic residues" evidence="4">
    <location>
        <begin position="184"/>
        <end position="199"/>
    </location>
</feature>
<feature type="domain" description="Fork-head" evidence="5">
    <location>
        <begin position="65"/>
        <end position="159"/>
    </location>
</feature>
<keyword evidence="7" id="KW-1185">Reference proteome</keyword>
<name>A0ABD0LHC1_9CAEN</name>
<evidence type="ECO:0000313" key="6">
    <source>
        <dbReference type="EMBL" id="KAK7498810.1"/>
    </source>
</evidence>
<dbReference type="PANTHER" id="PTHR11829:SF388">
    <property type="entry name" value="FORK HEAD DOMAIN-CONTAINING PROTEIN L1-RELATED"/>
    <property type="match status" value="1"/>
</dbReference>
<feature type="region of interest" description="Disordered" evidence="4">
    <location>
        <begin position="270"/>
        <end position="329"/>
    </location>
</feature>
<dbReference type="GO" id="GO:0005634">
    <property type="term" value="C:nucleus"/>
    <property type="evidence" value="ECO:0007669"/>
    <property type="project" value="UniProtKB-SubCell"/>
</dbReference>
<gene>
    <name evidence="6" type="ORF">BaRGS_00009902</name>
</gene>
<dbReference type="PROSITE" id="PS50039">
    <property type="entry name" value="FORK_HEAD_3"/>
    <property type="match status" value="1"/>
</dbReference>
<dbReference type="InterPro" id="IPR018122">
    <property type="entry name" value="TF_fork_head_CS_1"/>
</dbReference>
<evidence type="ECO:0000259" key="5">
    <source>
        <dbReference type="PROSITE" id="PS50039"/>
    </source>
</evidence>
<dbReference type="InterPro" id="IPR001766">
    <property type="entry name" value="Fork_head_dom"/>
</dbReference>
<feature type="compositionally biased region" description="Low complexity" evidence="4">
    <location>
        <begin position="306"/>
        <end position="315"/>
    </location>
</feature>
<dbReference type="EMBL" id="JACVVK020000048">
    <property type="protein sequence ID" value="KAK7498810.1"/>
    <property type="molecule type" value="Genomic_DNA"/>
</dbReference>
<feature type="compositionally biased region" description="Basic and acidic residues" evidence="4">
    <location>
        <begin position="172"/>
        <end position="183"/>
    </location>
</feature>
<sequence length="507" mass="55454">MNCQDGLLSYSLPSLRAAAGFYPQPYPPTAHPYSLYYSPHGGLDLNRAYALRMMEELQRREQPQKPPYSYIALIAMAIKNAPERKVTLNGIYQFIMERFPYYLENKQGWQNSIRHNLSLNDCFIKVPREKGKPGKGNYWTLDPDCEEMFENGNYRRRKRRVKVPGKPIHLPAIKDKDQGRSSDQEGEVEGVAEDGEVADELTHEGRRAEDEGVSEECSGGDMGVDEFSDEDDVNIGVNTMDDVAAAAAQAVAAVDAEMRQCGGLAVQNEAKGKHDQTLPTATVKSRSGSGDTLDKESVKRALWKASDNSSKSSGSFRVDPREGDNSSDADRDVANVHLKQAAQVVVNPFPARNSHSFFIDNLIGKSETKPEVTTQPKMDADTPGDKTHSKGDKKPDIFDKIPSPPPKILDLKTNTLDVSLALLPRLCDPRFGGMSPALYGGMAAGGPLSHLMYASPRPGAAFPGGYPHPLSFAPTALTYSPVVSRALDSTVAFPFRPSPPDPLHPAP</sequence>
<dbReference type="Proteomes" id="UP001519460">
    <property type="component" value="Unassembled WGS sequence"/>
</dbReference>
<evidence type="ECO:0000256" key="4">
    <source>
        <dbReference type="SAM" id="MobiDB-lite"/>
    </source>
</evidence>
<dbReference type="PROSITE" id="PS00658">
    <property type="entry name" value="FORK_HEAD_2"/>
    <property type="match status" value="1"/>
</dbReference>
<evidence type="ECO:0000313" key="7">
    <source>
        <dbReference type="Proteomes" id="UP001519460"/>
    </source>
</evidence>
<feature type="region of interest" description="Disordered" evidence="4">
    <location>
        <begin position="368"/>
        <end position="405"/>
    </location>
</feature>
<dbReference type="Gene3D" id="1.10.10.10">
    <property type="entry name" value="Winged helix-like DNA-binding domain superfamily/Winged helix DNA-binding domain"/>
    <property type="match status" value="1"/>
</dbReference>
<dbReference type="SUPFAM" id="SSF46785">
    <property type="entry name" value="Winged helix' DNA-binding domain"/>
    <property type="match status" value="1"/>
</dbReference>
<organism evidence="6 7">
    <name type="scientific">Batillaria attramentaria</name>
    <dbReference type="NCBI Taxonomy" id="370345"/>
    <lineage>
        <taxon>Eukaryota</taxon>
        <taxon>Metazoa</taxon>
        <taxon>Spiralia</taxon>
        <taxon>Lophotrochozoa</taxon>
        <taxon>Mollusca</taxon>
        <taxon>Gastropoda</taxon>
        <taxon>Caenogastropoda</taxon>
        <taxon>Sorbeoconcha</taxon>
        <taxon>Cerithioidea</taxon>
        <taxon>Batillariidae</taxon>
        <taxon>Batillaria</taxon>
    </lineage>
</organism>
<feature type="compositionally biased region" description="Basic and acidic residues" evidence="4">
    <location>
        <begin position="318"/>
        <end position="329"/>
    </location>
</feature>
<dbReference type="PANTHER" id="PTHR11829">
    <property type="entry name" value="FORKHEAD BOX PROTEIN"/>
    <property type="match status" value="1"/>
</dbReference>
<evidence type="ECO:0000256" key="2">
    <source>
        <dbReference type="ARBA" id="ARBA00023242"/>
    </source>
</evidence>
<keyword evidence="1 3" id="KW-0238">DNA-binding</keyword>
<feature type="region of interest" description="Disordered" evidence="4">
    <location>
        <begin position="159"/>
        <end position="229"/>
    </location>
</feature>
<feature type="compositionally biased region" description="Basic and acidic residues" evidence="4">
    <location>
        <begin position="200"/>
        <end position="210"/>
    </location>
</feature>
<dbReference type="InterPro" id="IPR050211">
    <property type="entry name" value="FOX_domain-containing"/>
</dbReference>
<feature type="compositionally biased region" description="Polar residues" evidence="4">
    <location>
        <begin position="277"/>
        <end position="290"/>
    </location>
</feature>
<dbReference type="InterPro" id="IPR030456">
    <property type="entry name" value="TF_fork_head_CS_2"/>
</dbReference>
<dbReference type="SMART" id="SM00339">
    <property type="entry name" value="FH"/>
    <property type="match status" value="1"/>
</dbReference>
<keyword evidence="2 3" id="KW-0539">Nucleus</keyword>
<comment type="caution">
    <text evidence="6">The sequence shown here is derived from an EMBL/GenBank/DDBJ whole genome shotgun (WGS) entry which is preliminary data.</text>
</comment>
<dbReference type="InterPro" id="IPR047514">
    <property type="entry name" value="FH_FOXL1"/>
</dbReference>
<comment type="subcellular location">
    <subcellularLocation>
        <location evidence="3">Nucleus</location>
    </subcellularLocation>
</comment>
<dbReference type="PRINTS" id="PR00053">
    <property type="entry name" value="FORKHEAD"/>
</dbReference>
<protein>
    <recommendedName>
        <fullName evidence="5">Fork-head domain-containing protein</fullName>
    </recommendedName>
</protein>
<reference evidence="6 7" key="1">
    <citation type="journal article" date="2023" name="Sci. Data">
        <title>Genome assembly of the Korean intertidal mud-creeper Batillaria attramentaria.</title>
        <authorList>
            <person name="Patra A.K."/>
            <person name="Ho P.T."/>
            <person name="Jun S."/>
            <person name="Lee S.J."/>
            <person name="Kim Y."/>
            <person name="Won Y.J."/>
        </authorList>
    </citation>
    <scope>NUCLEOTIDE SEQUENCE [LARGE SCALE GENOMIC DNA]</scope>
    <source>
        <strain evidence="6">Wonlab-2016</strain>
    </source>
</reference>
<dbReference type="AlphaFoldDB" id="A0ABD0LHC1"/>
<dbReference type="InterPro" id="IPR036390">
    <property type="entry name" value="WH_DNA-bd_sf"/>
</dbReference>
<dbReference type="FunFam" id="1.10.10.10:FF:001472">
    <property type="entry name" value="Forkhead domain protein 1"/>
    <property type="match status" value="1"/>
</dbReference>
<accession>A0ABD0LHC1</accession>
<evidence type="ECO:0000256" key="1">
    <source>
        <dbReference type="ARBA" id="ARBA00023125"/>
    </source>
</evidence>
<dbReference type="Pfam" id="PF00250">
    <property type="entry name" value="Forkhead"/>
    <property type="match status" value="1"/>
</dbReference>